<keyword evidence="4" id="KW-1185">Reference proteome</keyword>
<evidence type="ECO:0000313" key="3">
    <source>
        <dbReference type="EMBL" id="KNF09311.1"/>
    </source>
</evidence>
<evidence type="ECO:0000256" key="1">
    <source>
        <dbReference type="SAM" id="Coils"/>
    </source>
</evidence>
<reference evidence="4" key="1">
    <citation type="submission" date="2015-07" db="EMBL/GenBank/DDBJ databases">
        <title>Draft genome sequence of the purine-degrading Gottschalkia purinilyticum DSM 1384 (formerly Clostridium purinilyticum).</title>
        <authorList>
            <person name="Poehlein A."/>
            <person name="Schiel-Bengelsdorf B."/>
            <person name="Bengelsdorf F.R."/>
            <person name="Daniel R."/>
            <person name="Duerre P."/>
        </authorList>
    </citation>
    <scope>NUCLEOTIDE SEQUENCE [LARGE SCALE GENOMIC DNA]</scope>
    <source>
        <strain evidence="4">DSM 1384</strain>
    </source>
</reference>
<feature type="compositionally biased region" description="Basic and acidic residues" evidence="2">
    <location>
        <begin position="484"/>
        <end position="493"/>
    </location>
</feature>
<feature type="region of interest" description="Disordered" evidence="2">
    <location>
        <begin position="462"/>
        <end position="493"/>
    </location>
</feature>
<dbReference type="InterPro" id="IPR006428">
    <property type="entry name" value="Portal_SPP1-type"/>
</dbReference>
<proteinExistence type="predicted"/>
<dbReference type="Proteomes" id="UP000037267">
    <property type="component" value="Unassembled WGS sequence"/>
</dbReference>
<dbReference type="STRING" id="1503.CLPU_3c00890"/>
<dbReference type="AlphaFoldDB" id="A0A0L0WCY8"/>
<feature type="coiled-coil region" evidence="1">
    <location>
        <begin position="431"/>
        <end position="461"/>
    </location>
</feature>
<sequence>MKFESTLKLDKMKEKKHLYKIRNNDFDPNEFITDFIPIRNERLRKYKQYTIEHNLINDRPKPESKLLKVHNKIHNSFYNYIVDQKVGYLFANPIAYQVATDVEEKERQYFKDFIDSQDMFLLDIESGIQQGACGVSYRLLDIETEEDGTKPKLKNIESWNAYILGDSEAGIILDEDYTDKGYTQVLTLYTKEHIKIYHHYAERLEYINAFKLVDTKSNLINIIPVFQFINNLEYHADFETVEDLIDAYDRIISDAQNEIEQFRLAYLLVTGTDLGDATAKDIFTKQTGIFNIPDEKGEAKFLTKDIPVDFFKYIVETLERNIYKFSKIVDVNDPAFAGGNESGEARKWKIIALEFKANITQEFFKKGLNSMFKSIVAYMHIKENMTNIESKDIYVDFTRTLPVDLGYLADTLTKLHGLLSRRSTIAQLPIVDDVDHELQLLEEERKETANLFNSYEGLEGEENAKLLDKSQEGTFNSSNKKRKQDTTRNQEVI</sequence>
<keyword evidence="1" id="KW-0175">Coiled coil</keyword>
<name>A0A0L0WCY8_GOTPU</name>
<accession>A0A0L0WCY8</accession>
<protein>
    <submittedName>
        <fullName evidence="3">Phage portal protein, SPP1 family</fullName>
    </submittedName>
</protein>
<comment type="caution">
    <text evidence="3">The sequence shown here is derived from an EMBL/GenBank/DDBJ whole genome shotgun (WGS) entry which is preliminary data.</text>
</comment>
<evidence type="ECO:0000313" key="4">
    <source>
        <dbReference type="Proteomes" id="UP000037267"/>
    </source>
</evidence>
<dbReference type="RefSeq" id="WP_200898476.1">
    <property type="nucleotide sequence ID" value="NZ_LGSS01000003.1"/>
</dbReference>
<gene>
    <name evidence="3" type="ORF">CLPU_3c00890</name>
</gene>
<feature type="compositionally biased region" description="Basic and acidic residues" evidence="2">
    <location>
        <begin position="462"/>
        <end position="471"/>
    </location>
</feature>
<organism evidence="3 4">
    <name type="scientific">Gottschalkia purinilytica</name>
    <name type="common">Clostridium purinilyticum</name>
    <dbReference type="NCBI Taxonomy" id="1503"/>
    <lineage>
        <taxon>Bacteria</taxon>
        <taxon>Bacillati</taxon>
        <taxon>Bacillota</taxon>
        <taxon>Tissierellia</taxon>
        <taxon>Tissierellales</taxon>
        <taxon>Gottschalkiaceae</taxon>
        <taxon>Gottschalkia</taxon>
    </lineage>
</organism>
<dbReference type="PATRIC" id="fig|1503.3.peg.1951"/>
<dbReference type="Pfam" id="PF05133">
    <property type="entry name" value="SPP1_portal"/>
    <property type="match status" value="1"/>
</dbReference>
<dbReference type="InterPro" id="IPR021145">
    <property type="entry name" value="Portal_protein_SPP1_Gp6-like"/>
</dbReference>
<dbReference type="EMBL" id="LGSS01000003">
    <property type="protein sequence ID" value="KNF09311.1"/>
    <property type="molecule type" value="Genomic_DNA"/>
</dbReference>
<dbReference type="NCBIfam" id="TIGR01538">
    <property type="entry name" value="portal_SPP1"/>
    <property type="match status" value="1"/>
</dbReference>
<evidence type="ECO:0000256" key="2">
    <source>
        <dbReference type="SAM" id="MobiDB-lite"/>
    </source>
</evidence>